<sequence length="325" mass="33893">MQVEDLPAEGAVIYLYYGNASAVSASDEYAPFTYSTITDLYHVVDGGGLARLAVQSLIDNNEVALDGGTPVTLNRGESVVFTTIASTSVISALGPLSGTITGSTASDGPDTLAPISFATTSFAIPLHTGLDNWYMYSPFANTTVNTYIGSSTVADQTFSINQYSAVTSTTNPPDAGDGNDGDGVVVESTSPILLTHRPGYGLVAYPPTTRDLFGVDSRYFMLSTLEDDPDPAVYCSSGSGGSQTGTERGDKDDVTYCTTGSDGTGSAVRFTGATEPIFAVQANDGDGTDATSYWPQLEFGTHYAMVNNTAYVAVVCSPRFGTVSL</sequence>
<feature type="non-terminal residue" evidence="2">
    <location>
        <position position="325"/>
    </location>
</feature>
<evidence type="ECO:0000313" key="2">
    <source>
        <dbReference type="EMBL" id="AEI30734.1"/>
    </source>
</evidence>
<dbReference type="EMBL" id="JF805348">
    <property type="protein sequence ID" value="AEI30734.1"/>
    <property type="molecule type" value="Genomic_DNA"/>
</dbReference>
<protein>
    <submittedName>
        <fullName evidence="2">Lipoprotein</fullName>
    </submittedName>
</protein>
<accession>F8UI77</accession>
<name>F8UI77_9ZZZZ</name>
<proteinExistence type="predicted"/>
<dbReference type="AlphaFoldDB" id="F8UI77"/>
<gene>
    <name evidence="2" type="ORF">LDC_03327</name>
</gene>
<evidence type="ECO:0000256" key="1">
    <source>
        <dbReference type="SAM" id="MobiDB-lite"/>
    </source>
</evidence>
<keyword evidence="2" id="KW-0449">Lipoprotein</keyword>
<organism evidence="2">
    <name type="scientific">uncultured microorganism</name>
    <dbReference type="NCBI Taxonomy" id="358574"/>
    <lineage>
        <taxon>unclassified sequences</taxon>
        <taxon>environmental samples</taxon>
    </lineage>
</organism>
<feature type="region of interest" description="Disordered" evidence="1">
    <location>
        <begin position="233"/>
        <end position="254"/>
    </location>
</feature>
<reference evidence="2" key="1">
    <citation type="submission" date="2011-04" db="EMBL/GenBank/DDBJ databases">
        <title>Taxonomic and functional metagenomic profiling of the microbial community in the anoxic sediment of a brackish shallow lake (Laguna de Carrizo Central Spain).</title>
        <authorList>
            <consortium name="CONSOLIDER consortium CSD2007-00005"/>
            <person name="Guazzaroni M.-E."/>
            <person name="Richter M."/>
            <person name="Garcia-Salamanca A."/>
            <person name="Yarza P."/>
            <person name="Ferrer M."/>
        </authorList>
    </citation>
    <scope>NUCLEOTIDE SEQUENCE</scope>
</reference>